<evidence type="ECO:0000256" key="6">
    <source>
        <dbReference type="ARBA" id="ARBA00022776"/>
    </source>
</evidence>
<feature type="compositionally biased region" description="Basic residues" evidence="12">
    <location>
        <begin position="14"/>
        <end position="23"/>
    </location>
</feature>
<reference evidence="14" key="1">
    <citation type="submission" date="2025-08" db="UniProtKB">
        <authorList>
            <consortium name="RefSeq"/>
        </authorList>
    </citation>
    <scope>IDENTIFICATION</scope>
</reference>
<gene>
    <name evidence="14" type="primary">spice1</name>
</gene>
<feature type="compositionally biased region" description="Low complexity" evidence="12">
    <location>
        <begin position="584"/>
        <end position="594"/>
    </location>
</feature>
<feature type="compositionally biased region" description="Low complexity" evidence="12">
    <location>
        <begin position="650"/>
        <end position="661"/>
    </location>
</feature>
<evidence type="ECO:0000256" key="1">
    <source>
        <dbReference type="ARBA" id="ARBA00004114"/>
    </source>
</evidence>
<keyword evidence="7 11" id="KW-0175">Coiled coil</keyword>
<proteinExistence type="predicted"/>
<feature type="compositionally biased region" description="Polar residues" evidence="12">
    <location>
        <begin position="628"/>
        <end position="637"/>
    </location>
</feature>
<evidence type="ECO:0000256" key="3">
    <source>
        <dbReference type="ARBA" id="ARBA00018313"/>
    </source>
</evidence>
<feature type="region of interest" description="Disordered" evidence="12">
    <location>
        <begin position="257"/>
        <end position="311"/>
    </location>
</feature>
<dbReference type="GeneID" id="114453295"/>
<comment type="subcellular location">
    <subcellularLocation>
        <location evidence="1">Cytoplasm</location>
        <location evidence="1">Cytoskeleton</location>
        <location evidence="1">Microtubule organizing center</location>
        <location evidence="1">Centrosome</location>
        <location evidence="1">Centriole</location>
    </subcellularLocation>
    <subcellularLocation>
        <location evidence="2">Cytoplasm</location>
        <location evidence="2">Cytoskeleton</location>
        <location evidence="2">Spindle</location>
    </subcellularLocation>
</comment>
<dbReference type="InterPro" id="IPR031387">
    <property type="entry name" value="SPICE1"/>
</dbReference>
<dbReference type="Pfam" id="PF15678">
    <property type="entry name" value="SPICE"/>
    <property type="match status" value="1"/>
</dbReference>
<dbReference type="GO" id="GO:0005813">
    <property type="term" value="C:centrosome"/>
    <property type="evidence" value="ECO:0007669"/>
    <property type="project" value="TreeGrafter"/>
</dbReference>
<accession>A0A6P7KGT5</accession>
<organism evidence="13 14">
    <name type="scientific">Parambassis ranga</name>
    <name type="common">Indian glassy fish</name>
    <dbReference type="NCBI Taxonomy" id="210632"/>
    <lineage>
        <taxon>Eukaryota</taxon>
        <taxon>Metazoa</taxon>
        <taxon>Chordata</taxon>
        <taxon>Craniata</taxon>
        <taxon>Vertebrata</taxon>
        <taxon>Euteleostomi</taxon>
        <taxon>Actinopterygii</taxon>
        <taxon>Neopterygii</taxon>
        <taxon>Teleostei</taxon>
        <taxon>Neoteleostei</taxon>
        <taxon>Acanthomorphata</taxon>
        <taxon>Ovalentaria</taxon>
        <taxon>Ambassidae</taxon>
        <taxon>Parambassis</taxon>
    </lineage>
</organism>
<evidence type="ECO:0000256" key="2">
    <source>
        <dbReference type="ARBA" id="ARBA00004186"/>
    </source>
</evidence>
<keyword evidence="8" id="KW-0206">Cytoskeleton</keyword>
<dbReference type="AlphaFoldDB" id="A0A6P7KGT5"/>
<feature type="region of interest" description="Disordered" evidence="12">
    <location>
        <begin position="731"/>
        <end position="777"/>
    </location>
</feature>
<evidence type="ECO:0000256" key="8">
    <source>
        <dbReference type="ARBA" id="ARBA00023212"/>
    </source>
</evidence>
<evidence type="ECO:0000256" key="7">
    <source>
        <dbReference type="ARBA" id="ARBA00023054"/>
    </source>
</evidence>
<feature type="region of interest" description="Disordered" evidence="12">
    <location>
        <begin position="1"/>
        <end position="24"/>
    </location>
</feature>
<evidence type="ECO:0000313" key="14">
    <source>
        <dbReference type="RefSeq" id="XP_028288908.1"/>
    </source>
</evidence>
<protein>
    <recommendedName>
        <fullName evidence="3">Spindle and centriole-associated protein 1</fullName>
    </recommendedName>
    <alternativeName>
        <fullName evidence="10">Coiled-coil domain-containing protein 52</fullName>
    </alternativeName>
</protein>
<dbReference type="OrthoDB" id="6361178at2759"/>
<dbReference type="PANTHER" id="PTHR31167">
    <property type="entry name" value="SPINDLE AND CENTRIOLE ASSOCIATED PROTEIN 1 SPICE1"/>
    <property type="match status" value="1"/>
</dbReference>
<keyword evidence="6" id="KW-0498">Mitosis</keyword>
<feature type="region of interest" description="Disordered" evidence="12">
    <location>
        <begin position="525"/>
        <end position="548"/>
    </location>
</feature>
<evidence type="ECO:0000256" key="11">
    <source>
        <dbReference type="SAM" id="Coils"/>
    </source>
</evidence>
<dbReference type="RefSeq" id="XP_028288908.1">
    <property type="nucleotide sequence ID" value="XM_028433107.1"/>
</dbReference>
<dbReference type="GO" id="GO:0090307">
    <property type="term" value="P:mitotic spindle assembly"/>
    <property type="evidence" value="ECO:0007669"/>
    <property type="project" value="InterPro"/>
</dbReference>
<feature type="compositionally biased region" description="Low complexity" evidence="12">
    <location>
        <begin position="616"/>
        <end position="627"/>
    </location>
</feature>
<feature type="coiled-coil region" evidence="11">
    <location>
        <begin position="373"/>
        <end position="432"/>
    </location>
</feature>
<feature type="region of interest" description="Disordered" evidence="12">
    <location>
        <begin position="205"/>
        <end position="240"/>
    </location>
</feature>
<evidence type="ECO:0000256" key="12">
    <source>
        <dbReference type="SAM" id="MobiDB-lite"/>
    </source>
</evidence>
<dbReference type="PANTHER" id="PTHR31167:SF3">
    <property type="entry name" value="SPINDLE AND CENTRIOLE-ASSOCIATED PROTEIN 1"/>
    <property type="match status" value="1"/>
</dbReference>
<dbReference type="GO" id="GO:0005819">
    <property type="term" value="C:spindle"/>
    <property type="evidence" value="ECO:0007669"/>
    <property type="project" value="UniProtKB-SubCell"/>
</dbReference>
<evidence type="ECO:0000256" key="5">
    <source>
        <dbReference type="ARBA" id="ARBA00022618"/>
    </source>
</evidence>
<evidence type="ECO:0000313" key="13">
    <source>
        <dbReference type="Proteomes" id="UP000515145"/>
    </source>
</evidence>
<feature type="region of interest" description="Disordered" evidence="12">
    <location>
        <begin position="584"/>
        <end position="661"/>
    </location>
</feature>
<dbReference type="FunCoup" id="A0A6P7KGT5">
    <property type="interactions" value="687"/>
</dbReference>
<keyword evidence="9" id="KW-0131">Cell cycle</keyword>
<keyword evidence="13" id="KW-1185">Reference proteome</keyword>
<dbReference type="GO" id="GO:0051310">
    <property type="term" value="P:metaphase chromosome alignment"/>
    <property type="evidence" value="ECO:0007669"/>
    <property type="project" value="TreeGrafter"/>
</dbReference>
<dbReference type="InParanoid" id="A0A6P7KGT5"/>
<dbReference type="GO" id="GO:0051301">
    <property type="term" value="P:cell division"/>
    <property type="evidence" value="ECO:0007669"/>
    <property type="project" value="UniProtKB-KW"/>
</dbReference>
<dbReference type="Proteomes" id="UP000515145">
    <property type="component" value="Chromosome 20"/>
</dbReference>
<feature type="compositionally biased region" description="Low complexity" evidence="12">
    <location>
        <begin position="299"/>
        <end position="311"/>
    </location>
</feature>
<evidence type="ECO:0000256" key="10">
    <source>
        <dbReference type="ARBA" id="ARBA00030722"/>
    </source>
</evidence>
<sequence length="777" mass="84613">MSFVKVGRPQQYNKGKRAVRPKKAAAATKREWVSTVNDLSVHKLTPAEMNHRHEIHKSHNKAAAQWELKEKALKRRFRHAGSPAPLDRTSLSIIREVFSDQLLLQDVVARSDRAMAVVKDLFGDAPRRQTGHPSVTMAPNCNSELPVLQRPDPPTHLSLLSQSVMDQEALNELEASEDDHIDDNAHPSGSSAYSIIQSRSNVQKMKAQSLGRVNQQHKVHHPNPQQGDNFPVTPCLSGRAPDQTALNATVAVQRVRSKQNQLAEGKKEPSALLSQVLNPDLRPSPSGRVSSRKSRSRRCVSQSSELDGSSVASLSADHSSLGLLQAMLCQVEADLDSLSPDTTLTPAKSQKQQGLTGFSVALVSTLGRLVHLLKQREDEAEKETETRKRLEEEVKEQRGLIDALTAETMTLREEAAALQAVLQQRTAELEQKLDTVVLAMGGLGIMGDYINQGNSSAGCYIRRSTEQLPEQTHVSVSPAVLLSPPRQADNWQQIPPVTHSVQLHQPFRPTDVLRFNQDVQCHGSASSLSSLPLTSVPSTSLQSVTSDPLCSQLSPDVMLAEIAQLSRQNELIRAQLNQAKVQAGSSIGASLSSGSERRSSSGSTQRRTPQNIEARTTSGSNSTGSVTPQSVIDSSTSRQNQNPPEEEQRNQQASSSNSLSVSSVEQRLLELNRQSAAARGRLLELIEQQKQNVSAKVSPSVSPVPPSAFSPHAAVGGGSLEASLLPEQDVWSHSGEGRSAGSDVSSHSFGGETRYRKTQVEKQREHESWFALSTHVR</sequence>
<evidence type="ECO:0000256" key="4">
    <source>
        <dbReference type="ARBA" id="ARBA00022490"/>
    </source>
</evidence>
<dbReference type="GO" id="GO:0005814">
    <property type="term" value="C:centriole"/>
    <property type="evidence" value="ECO:0007669"/>
    <property type="project" value="UniProtKB-SubCell"/>
</dbReference>
<evidence type="ECO:0000256" key="9">
    <source>
        <dbReference type="ARBA" id="ARBA00023306"/>
    </source>
</evidence>
<dbReference type="GO" id="GO:0046599">
    <property type="term" value="P:regulation of centriole replication"/>
    <property type="evidence" value="ECO:0007669"/>
    <property type="project" value="TreeGrafter"/>
</dbReference>
<feature type="compositionally biased region" description="Basic and acidic residues" evidence="12">
    <location>
        <begin position="753"/>
        <end position="768"/>
    </location>
</feature>
<feature type="compositionally biased region" description="Low complexity" evidence="12">
    <location>
        <begin position="525"/>
        <end position="546"/>
    </location>
</feature>
<name>A0A6P7KGT5_9TELE</name>
<keyword evidence="4" id="KW-0963">Cytoplasm</keyword>
<keyword evidence="5" id="KW-0132">Cell division</keyword>
<feature type="compositionally biased region" description="Polar residues" evidence="12">
    <location>
        <begin position="604"/>
        <end position="615"/>
    </location>
</feature>
<dbReference type="CTD" id="152185"/>